<feature type="transmembrane region" description="Helical" evidence="1">
    <location>
        <begin position="151"/>
        <end position="174"/>
    </location>
</feature>
<keyword evidence="3" id="KW-1185">Reference proteome</keyword>
<evidence type="ECO:0000313" key="2">
    <source>
        <dbReference type="EMBL" id="WMN11202.1"/>
    </source>
</evidence>
<accession>A0AA51N9K3</accession>
<name>A0AA51N9K3_9BACT</name>
<feature type="transmembrane region" description="Helical" evidence="1">
    <location>
        <begin position="91"/>
        <end position="111"/>
    </location>
</feature>
<proteinExistence type="predicted"/>
<dbReference type="EMBL" id="CP129971">
    <property type="protein sequence ID" value="WMN11202.1"/>
    <property type="molecule type" value="Genomic_DNA"/>
</dbReference>
<reference evidence="2 3" key="1">
    <citation type="submission" date="2023-08" db="EMBL/GenBank/DDBJ databases">
        <title>Comparative genomics and taxonomic characterization of three novel marine species of genus Marivirga.</title>
        <authorList>
            <person name="Muhammad N."/>
            <person name="Kim S.-G."/>
        </authorList>
    </citation>
    <scope>NUCLEOTIDE SEQUENCE [LARGE SCALE GENOMIC DNA]</scope>
    <source>
        <strain evidence="2 3">BDSF4-3</strain>
    </source>
</reference>
<sequence>MKLSAEQITQIKSWISKRGFTHTDVQYEIIDHVASAIEEKMEAKPELSLEEAFSEVHKSFGVFGFQTFEESIANRLNKELLHSYWSAFREILFSSKIIIPILIFIIINLISQQLPQYFNQFILSALFGFCMITLIYIYTIRRSKKHLKSYLSFKMASAIIPLMTISIFNLRFLYLELVNPIWTAILISILVIAMWSVFLGCKQMIQKTEKLYKLYN</sequence>
<keyword evidence="1" id="KW-0472">Membrane</keyword>
<organism evidence="2 3">
    <name type="scientific">Marivirga salinarum</name>
    <dbReference type="NCBI Taxonomy" id="3059078"/>
    <lineage>
        <taxon>Bacteria</taxon>
        <taxon>Pseudomonadati</taxon>
        <taxon>Bacteroidota</taxon>
        <taxon>Cytophagia</taxon>
        <taxon>Cytophagales</taxon>
        <taxon>Marivirgaceae</taxon>
        <taxon>Marivirga</taxon>
    </lineage>
</organism>
<dbReference type="Proteomes" id="UP001230496">
    <property type="component" value="Chromosome"/>
</dbReference>
<keyword evidence="1" id="KW-0812">Transmembrane</keyword>
<dbReference type="KEGG" id="msaa:QYS49_37565"/>
<keyword evidence="1" id="KW-1133">Transmembrane helix</keyword>
<feature type="transmembrane region" description="Helical" evidence="1">
    <location>
        <begin position="117"/>
        <end position="139"/>
    </location>
</feature>
<feature type="transmembrane region" description="Helical" evidence="1">
    <location>
        <begin position="180"/>
        <end position="201"/>
    </location>
</feature>
<dbReference type="RefSeq" id="WP_308348101.1">
    <property type="nucleotide sequence ID" value="NZ_CP129971.1"/>
</dbReference>
<dbReference type="AlphaFoldDB" id="A0AA51N9K3"/>
<evidence type="ECO:0000313" key="3">
    <source>
        <dbReference type="Proteomes" id="UP001230496"/>
    </source>
</evidence>
<evidence type="ECO:0000256" key="1">
    <source>
        <dbReference type="SAM" id="Phobius"/>
    </source>
</evidence>
<gene>
    <name evidence="2" type="ORF">QYS49_37565</name>
</gene>
<protein>
    <submittedName>
        <fullName evidence="2">Uncharacterized protein</fullName>
    </submittedName>
</protein>